<dbReference type="PANTHER" id="PTHR30303">
    <property type="entry name" value="HYDROGENASE ISOENZYMES FORMATION PROTEIN HYPE"/>
    <property type="match status" value="1"/>
</dbReference>
<dbReference type="Gene3D" id="3.30.1330.10">
    <property type="entry name" value="PurM-like, N-terminal domain"/>
    <property type="match status" value="1"/>
</dbReference>
<dbReference type="SUPFAM" id="SSF56042">
    <property type="entry name" value="PurM C-terminal domain-like"/>
    <property type="match status" value="1"/>
</dbReference>
<evidence type="ECO:0000256" key="1">
    <source>
        <dbReference type="ARBA" id="ARBA00006243"/>
    </source>
</evidence>
<proteinExistence type="inferred from homology"/>
<evidence type="ECO:0000313" key="4">
    <source>
        <dbReference type="EMBL" id="PYZ97483.1"/>
    </source>
</evidence>
<dbReference type="InterPro" id="IPR011854">
    <property type="entry name" value="HypE"/>
</dbReference>
<keyword evidence="5" id="KW-1185">Reference proteome</keyword>
<evidence type="ECO:0000259" key="3">
    <source>
        <dbReference type="Pfam" id="PF02769"/>
    </source>
</evidence>
<name>A0A2W0H6I5_9BACI</name>
<feature type="domain" description="PurM-like C-terminal" evidence="3">
    <location>
        <begin position="156"/>
        <end position="301"/>
    </location>
</feature>
<evidence type="ECO:0000259" key="2">
    <source>
        <dbReference type="Pfam" id="PF00586"/>
    </source>
</evidence>
<feature type="domain" description="PurM-like N-terminal" evidence="2">
    <location>
        <begin position="36"/>
        <end position="147"/>
    </location>
</feature>
<reference evidence="4 5" key="1">
    <citation type="submission" date="2017-10" db="EMBL/GenBank/DDBJ databases">
        <title>Bacillus sp. nov., a halophilic bacterium isolated from a Yangshapao Lake.</title>
        <authorList>
            <person name="Wang H."/>
        </authorList>
    </citation>
    <scope>NUCLEOTIDE SEQUENCE [LARGE SCALE GENOMIC DNA]</scope>
    <source>
        <strain evidence="4 5">YSP-3</strain>
    </source>
</reference>
<dbReference type="InterPro" id="IPR010918">
    <property type="entry name" value="PurM-like_C_dom"/>
</dbReference>
<dbReference type="Proteomes" id="UP000248066">
    <property type="component" value="Unassembled WGS sequence"/>
</dbReference>
<dbReference type="OrthoDB" id="9801934at2"/>
<comment type="similarity">
    <text evidence="1">Belongs to the HypE family.</text>
</comment>
<accession>A0A2W0H6I5</accession>
<comment type="caution">
    <text evidence="4">The sequence shown here is derived from an EMBL/GenBank/DDBJ whole genome shotgun (WGS) entry which is preliminary data.</text>
</comment>
<gene>
    <name evidence="4" type="primary">hypE</name>
    <name evidence="4" type="ORF">CR205_02480</name>
</gene>
<protein>
    <submittedName>
        <fullName evidence="4">Hydrogenase expression/formation protein HypE</fullName>
    </submittedName>
</protein>
<dbReference type="Gene3D" id="3.90.650.10">
    <property type="entry name" value="PurM-like C-terminal domain"/>
    <property type="match status" value="1"/>
</dbReference>
<dbReference type="PANTHER" id="PTHR30303:SF0">
    <property type="entry name" value="CARBAMOYL DEHYDRATASE HYPE"/>
    <property type="match status" value="1"/>
</dbReference>
<organism evidence="4 5">
    <name type="scientific">Alteribacter lacisalsi</name>
    <dbReference type="NCBI Taxonomy" id="2045244"/>
    <lineage>
        <taxon>Bacteria</taxon>
        <taxon>Bacillati</taxon>
        <taxon>Bacillota</taxon>
        <taxon>Bacilli</taxon>
        <taxon>Bacillales</taxon>
        <taxon>Bacillaceae</taxon>
        <taxon>Alteribacter</taxon>
    </lineage>
</organism>
<sequence length="331" mass="34653">MKRISLAHGEGGELTERLITEVFVKAFGNEAHAAYDAAVLESAGSTLAITTDSFVVKPLFFPGGNIGTLAVTGTINDLAVSGAVPLAMTAGFILEEGFPLSDLKAIVSAMASEAEKAGVAIVAGDTKVVAKGEADGVFINTAGIGQVYGGNGGKIREGDKVIVSGTVGDHGIAILSARNELGLLSDVKSDCASLHPMLSNITYGLSGVRIMRDPTRGGLATALVEICEHHRVTVELEEGAVPLKREVEGACDILGFDPLYLANEGKALFVADEKDAEQILERLHREEKGKDARIIGRVTEAVSAGRLLMRTAAGSTRRLHRLSGLILPRIC</sequence>
<dbReference type="InterPro" id="IPR036921">
    <property type="entry name" value="PurM-like_N_sf"/>
</dbReference>
<dbReference type="Pfam" id="PF00586">
    <property type="entry name" value="AIRS"/>
    <property type="match status" value="1"/>
</dbReference>
<dbReference type="CDD" id="cd02197">
    <property type="entry name" value="HypE"/>
    <property type="match status" value="1"/>
</dbReference>
<dbReference type="PIRSF" id="PIRSF005644">
    <property type="entry name" value="Hdrgns_mtr_HypE"/>
    <property type="match status" value="1"/>
</dbReference>
<dbReference type="AlphaFoldDB" id="A0A2W0H6I5"/>
<dbReference type="NCBIfam" id="TIGR02124">
    <property type="entry name" value="hypE"/>
    <property type="match status" value="1"/>
</dbReference>
<dbReference type="InterPro" id="IPR036676">
    <property type="entry name" value="PurM-like_C_sf"/>
</dbReference>
<dbReference type="Pfam" id="PF02769">
    <property type="entry name" value="AIRS_C"/>
    <property type="match status" value="1"/>
</dbReference>
<evidence type="ECO:0000313" key="5">
    <source>
        <dbReference type="Proteomes" id="UP000248066"/>
    </source>
</evidence>
<dbReference type="SUPFAM" id="SSF55326">
    <property type="entry name" value="PurM N-terminal domain-like"/>
    <property type="match status" value="1"/>
</dbReference>
<dbReference type="EMBL" id="PDOF01000001">
    <property type="protein sequence ID" value="PYZ97483.1"/>
    <property type="molecule type" value="Genomic_DNA"/>
</dbReference>
<dbReference type="RefSeq" id="WP_110516609.1">
    <property type="nucleotide sequence ID" value="NZ_PDOF01000001.1"/>
</dbReference>
<dbReference type="GO" id="GO:0051604">
    <property type="term" value="P:protein maturation"/>
    <property type="evidence" value="ECO:0007669"/>
    <property type="project" value="TreeGrafter"/>
</dbReference>
<dbReference type="InterPro" id="IPR016188">
    <property type="entry name" value="PurM-like_N"/>
</dbReference>